<proteinExistence type="predicted"/>
<dbReference type="GO" id="GO:0016491">
    <property type="term" value="F:oxidoreductase activity"/>
    <property type="evidence" value="ECO:0007669"/>
    <property type="project" value="UniProtKB-KW"/>
</dbReference>
<accession>A0ABW5U9X4</accession>
<dbReference type="EMBL" id="JBHUMB010000005">
    <property type="protein sequence ID" value="MFD2742080.1"/>
    <property type="molecule type" value="Genomic_DNA"/>
</dbReference>
<reference evidence="2" key="1">
    <citation type="journal article" date="2019" name="Int. J. Syst. Evol. Microbiol.">
        <title>The Global Catalogue of Microorganisms (GCM) 10K type strain sequencing project: providing services to taxonomists for standard genome sequencing and annotation.</title>
        <authorList>
            <consortium name="The Broad Institute Genomics Platform"/>
            <consortium name="The Broad Institute Genome Sequencing Center for Infectious Disease"/>
            <person name="Wu L."/>
            <person name="Ma J."/>
        </authorList>
    </citation>
    <scope>NUCLEOTIDE SEQUENCE [LARGE SCALE GENOMIC DNA]</scope>
    <source>
        <strain evidence="2">KCTC 42247</strain>
    </source>
</reference>
<protein>
    <submittedName>
        <fullName evidence="1">Gluconate 2-dehydrogenase subunit 3 family protein</fullName>
        <ecNumber evidence="1">1.-.-.-</ecNumber>
    </submittedName>
</protein>
<sequence length="177" mass="20178">MAKTINRRSALRTMLYIAGGTLILPACFRDSGRASIKLTHLSIKESDEVMLESLVEVLIPADDTPGGKELLLHLFVLKMVDDCHDPESQKQFEDGLKQFATWSQKQLSMPFNDAERNQQTELLTRVEESDDESLIAFFKIMKRRAIQGYMSSSYVMTNLVNYEIAPGRYNGYFPMDN</sequence>
<evidence type="ECO:0000313" key="2">
    <source>
        <dbReference type="Proteomes" id="UP001597418"/>
    </source>
</evidence>
<dbReference type="Proteomes" id="UP001597418">
    <property type="component" value="Unassembled WGS sequence"/>
</dbReference>
<gene>
    <name evidence="1" type="ORF">ACFSQ6_01580</name>
</gene>
<dbReference type="Pfam" id="PF13618">
    <property type="entry name" value="Gluconate_2-dh3"/>
    <property type="match status" value="1"/>
</dbReference>
<name>A0ABW5U9X4_9SPHI</name>
<dbReference type="InterPro" id="IPR027056">
    <property type="entry name" value="Gluconate_2DH_su3"/>
</dbReference>
<dbReference type="EC" id="1.-.-.-" evidence="1"/>
<dbReference type="RefSeq" id="WP_066753454.1">
    <property type="nucleotide sequence ID" value="NZ_JBHUMB010000005.1"/>
</dbReference>
<keyword evidence="1" id="KW-0560">Oxidoreductase</keyword>
<comment type="caution">
    <text evidence="1">The sequence shown here is derived from an EMBL/GenBank/DDBJ whole genome shotgun (WGS) entry which is preliminary data.</text>
</comment>
<keyword evidence="2" id="KW-1185">Reference proteome</keyword>
<organism evidence="1 2">
    <name type="scientific">Sphingobacterium populi</name>
    <dbReference type="NCBI Taxonomy" id="1812824"/>
    <lineage>
        <taxon>Bacteria</taxon>
        <taxon>Pseudomonadati</taxon>
        <taxon>Bacteroidota</taxon>
        <taxon>Sphingobacteriia</taxon>
        <taxon>Sphingobacteriales</taxon>
        <taxon>Sphingobacteriaceae</taxon>
        <taxon>Sphingobacterium</taxon>
    </lineage>
</organism>
<evidence type="ECO:0000313" key="1">
    <source>
        <dbReference type="EMBL" id="MFD2742080.1"/>
    </source>
</evidence>